<dbReference type="EMBL" id="CP118101">
    <property type="protein sequence ID" value="WDH83337.1"/>
    <property type="molecule type" value="Genomic_DNA"/>
</dbReference>
<accession>A0AAX3N188</accession>
<reference evidence="1" key="1">
    <citation type="submission" date="2023-02" db="EMBL/GenBank/DDBJ databases">
        <title>Pathogen: clinical or host-associated sample.</title>
        <authorList>
            <person name="Hergert J."/>
            <person name="Casey R."/>
            <person name="Wagner J."/>
            <person name="Young E.L."/>
            <person name="Oakeson K.F."/>
        </authorList>
    </citation>
    <scope>NUCLEOTIDE SEQUENCE</scope>
    <source>
        <strain evidence="1">2022CK-00830</strain>
    </source>
</reference>
<evidence type="ECO:0000313" key="1">
    <source>
        <dbReference type="EMBL" id="WDH83337.1"/>
    </source>
</evidence>
<evidence type="ECO:0000313" key="2">
    <source>
        <dbReference type="Proteomes" id="UP001220962"/>
    </source>
</evidence>
<protein>
    <recommendedName>
        <fullName evidence="3">GIY-YIG domain-containing protein</fullName>
    </recommendedName>
</protein>
<sequence length="196" mass="23302">MKLDEVTSYVWRSSVEYKLGNKNYWDEKTFLRKWFEDYYPGSWERQGASGLYWFLLKDKTVQDLVAVKKPTDFPKKGSNISKISKENQFIFQENLCEPDEDGFLVIYNGHEKNVFARIRSHIALNNDATTAIGFGKYKTLSKFDLRVRVFHNKFPMDDLDEEDRQFIKRLLENKSGRTAIEQYWRTQNGWPVLCKE</sequence>
<name>A0AAX3N188_9BACL</name>
<organism evidence="1 2">
    <name type="scientific">Paenibacillus urinalis</name>
    <dbReference type="NCBI Taxonomy" id="521520"/>
    <lineage>
        <taxon>Bacteria</taxon>
        <taxon>Bacillati</taxon>
        <taxon>Bacillota</taxon>
        <taxon>Bacilli</taxon>
        <taxon>Bacillales</taxon>
        <taxon>Paenibacillaceae</taxon>
        <taxon>Paenibacillus</taxon>
    </lineage>
</organism>
<dbReference type="RefSeq" id="WP_274359472.1">
    <property type="nucleotide sequence ID" value="NZ_CP118101.1"/>
</dbReference>
<dbReference type="AlphaFoldDB" id="A0AAX3N188"/>
<evidence type="ECO:0008006" key="3">
    <source>
        <dbReference type="Google" id="ProtNLM"/>
    </source>
</evidence>
<gene>
    <name evidence="1" type="ORF">PUW23_03575</name>
</gene>
<proteinExistence type="predicted"/>
<dbReference type="Proteomes" id="UP001220962">
    <property type="component" value="Chromosome"/>
</dbReference>